<sequence>MLEVDNILTVLNNLFKSEISSILIGIITPYKSQITKIVKRVSNKWNDSNIEIGSVDSFQGREKDYIIFRGVRSNDDNKIGFLSNYRRLNVAITNAKFGQTIQQFKIINN</sequence>
<dbReference type="InterPro" id="IPR027417">
    <property type="entry name" value="P-loop_NTPase"/>
</dbReference>
<dbReference type="InterPro" id="IPR047187">
    <property type="entry name" value="SF1_C_Upf1"/>
</dbReference>
<dbReference type="PANTHER" id="PTHR10887">
    <property type="entry name" value="DNA2/NAM7 HELICASE FAMILY"/>
    <property type="match status" value="1"/>
</dbReference>
<dbReference type="InterPro" id="IPR045055">
    <property type="entry name" value="DNA2/NAM7-like"/>
</dbReference>
<evidence type="ECO:0000313" key="2">
    <source>
        <dbReference type="EMBL" id="OAF66811.1"/>
    </source>
</evidence>
<comment type="caution">
    <text evidence="2">The sequence shown here is derived from an EMBL/GenBank/DDBJ whole genome shotgun (WGS) entry which is preliminary data.</text>
</comment>
<evidence type="ECO:0000259" key="1">
    <source>
        <dbReference type="Pfam" id="PF13087"/>
    </source>
</evidence>
<dbReference type="SUPFAM" id="SSF52540">
    <property type="entry name" value="P-loop containing nucleoside triphosphate hydrolases"/>
    <property type="match status" value="1"/>
</dbReference>
<accession>A0A177AZK1</accession>
<dbReference type="PANTHER" id="PTHR10887:SF495">
    <property type="entry name" value="HELICASE SENATAXIN ISOFORM X1-RELATED"/>
    <property type="match status" value="1"/>
</dbReference>
<dbReference type="EMBL" id="LWCA01000822">
    <property type="protein sequence ID" value="OAF66811.1"/>
    <property type="molecule type" value="Genomic_DNA"/>
</dbReference>
<dbReference type="InterPro" id="IPR041679">
    <property type="entry name" value="DNA2/NAM7-like_C"/>
</dbReference>
<dbReference type="CDD" id="cd18808">
    <property type="entry name" value="SF1_C_Upf1"/>
    <property type="match status" value="1"/>
</dbReference>
<dbReference type="OrthoDB" id="2285229at2759"/>
<feature type="domain" description="DNA2/NAM7 helicase-like C-terminal" evidence="1">
    <location>
        <begin position="3"/>
        <end position="98"/>
    </location>
</feature>
<keyword evidence="3" id="KW-1185">Reference proteome</keyword>
<dbReference type="Pfam" id="PF13087">
    <property type="entry name" value="AAA_12"/>
    <property type="match status" value="1"/>
</dbReference>
<dbReference type="Proteomes" id="UP000078046">
    <property type="component" value="Unassembled WGS sequence"/>
</dbReference>
<protein>
    <recommendedName>
        <fullName evidence="1">DNA2/NAM7 helicase-like C-terminal domain-containing protein</fullName>
    </recommendedName>
</protein>
<name>A0A177AZK1_9BILA</name>
<gene>
    <name evidence="2" type="ORF">A3Q56_05472</name>
</gene>
<reference evidence="2 3" key="1">
    <citation type="submission" date="2016-04" db="EMBL/GenBank/DDBJ databases">
        <title>The genome of Intoshia linei affirms orthonectids as highly simplified spiralians.</title>
        <authorList>
            <person name="Mikhailov K.V."/>
            <person name="Slusarev G.S."/>
            <person name="Nikitin M.A."/>
            <person name="Logacheva M.D."/>
            <person name="Penin A."/>
            <person name="Aleoshin V."/>
            <person name="Panchin Y.V."/>
        </authorList>
    </citation>
    <scope>NUCLEOTIDE SEQUENCE [LARGE SCALE GENOMIC DNA]</scope>
    <source>
        <strain evidence="2">Intl2013</strain>
        <tissue evidence="2">Whole animal</tissue>
    </source>
</reference>
<dbReference type="Gene3D" id="3.40.50.300">
    <property type="entry name" value="P-loop containing nucleotide triphosphate hydrolases"/>
    <property type="match status" value="1"/>
</dbReference>
<evidence type="ECO:0000313" key="3">
    <source>
        <dbReference type="Proteomes" id="UP000078046"/>
    </source>
</evidence>
<proteinExistence type="predicted"/>
<organism evidence="2 3">
    <name type="scientific">Intoshia linei</name>
    <dbReference type="NCBI Taxonomy" id="1819745"/>
    <lineage>
        <taxon>Eukaryota</taxon>
        <taxon>Metazoa</taxon>
        <taxon>Spiralia</taxon>
        <taxon>Lophotrochozoa</taxon>
        <taxon>Mesozoa</taxon>
        <taxon>Orthonectida</taxon>
        <taxon>Rhopaluridae</taxon>
        <taxon>Intoshia</taxon>
    </lineage>
</organism>
<dbReference type="AlphaFoldDB" id="A0A177AZK1"/>